<dbReference type="AlphaFoldDB" id="A0AAP0HPV5"/>
<keyword evidence="4" id="KW-1185">Reference proteome</keyword>
<dbReference type="EMBL" id="JBBNAF010000012">
    <property type="protein sequence ID" value="KAK9092412.1"/>
    <property type="molecule type" value="Genomic_DNA"/>
</dbReference>
<feature type="region of interest" description="Disordered" evidence="1">
    <location>
        <begin position="21"/>
        <end position="71"/>
    </location>
</feature>
<feature type="chain" id="PRO_5042963797" evidence="2">
    <location>
        <begin position="19"/>
        <end position="71"/>
    </location>
</feature>
<gene>
    <name evidence="3" type="ORF">Syun_027323</name>
</gene>
<evidence type="ECO:0000256" key="1">
    <source>
        <dbReference type="SAM" id="MobiDB-lite"/>
    </source>
</evidence>
<keyword evidence="2" id="KW-0732">Signal</keyword>
<feature type="compositionally biased region" description="Polar residues" evidence="1">
    <location>
        <begin position="58"/>
        <end position="71"/>
    </location>
</feature>
<evidence type="ECO:0000313" key="4">
    <source>
        <dbReference type="Proteomes" id="UP001420932"/>
    </source>
</evidence>
<name>A0AAP0HPV5_9MAGN</name>
<evidence type="ECO:0000313" key="3">
    <source>
        <dbReference type="EMBL" id="KAK9092412.1"/>
    </source>
</evidence>
<feature type="signal peptide" evidence="2">
    <location>
        <begin position="1"/>
        <end position="18"/>
    </location>
</feature>
<organism evidence="3 4">
    <name type="scientific">Stephania yunnanensis</name>
    <dbReference type="NCBI Taxonomy" id="152371"/>
    <lineage>
        <taxon>Eukaryota</taxon>
        <taxon>Viridiplantae</taxon>
        <taxon>Streptophyta</taxon>
        <taxon>Embryophyta</taxon>
        <taxon>Tracheophyta</taxon>
        <taxon>Spermatophyta</taxon>
        <taxon>Magnoliopsida</taxon>
        <taxon>Ranunculales</taxon>
        <taxon>Menispermaceae</taxon>
        <taxon>Menispermoideae</taxon>
        <taxon>Cissampelideae</taxon>
        <taxon>Stephania</taxon>
    </lineage>
</organism>
<accession>A0AAP0HPV5</accession>
<dbReference type="Proteomes" id="UP001420932">
    <property type="component" value="Unassembled WGS sequence"/>
</dbReference>
<sequence length="71" mass="7554">MEVLRFPLLINCVLAAQAQGNLGTSPTYGDRDPRRFRSGLPRSNLNVKDGQPLGNEGSIGSPTQSSSPKVS</sequence>
<proteinExistence type="predicted"/>
<evidence type="ECO:0000256" key="2">
    <source>
        <dbReference type="SAM" id="SignalP"/>
    </source>
</evidence>
<protein>
    <submittedName>
        <fullName evidence="3">Uncharacterized protein</fullName>
    </submittedName>
</protein>
<comment type="caution">
    <text evidence="3">The sequence shown here is derived from an EMBL/GenBank/DDBJ whole genome shotgun (WGS) entry which is preliminary data.</text>
</comment>
<reference evidence="3 4" key="1">
    <citation type="submission" date="2024-01" db="EMBL/GenBank/DDBJ databases">
        <title>Genome assemblies of Stephania.</title>
        <authorList>
            <person name="Yang L."/>
        </authorList>
    </citation>
    <scope>NUCLEOTIDE SEQUENCE [LARGE SCALE GENOMIC DNA]</scope>
    <source>
        <strain evidence="3">YNDBR</strain>
        <tissue evidence="3">Leaf</tissue>
    </source>
</reference>